<dbReference type="SUPFAM" id="SSF50475">
    <property type="entry name" value="FMN-binding split barrel"/>
    <property type="match status" value="1"/>
</dbReference>
<reference evidence="2 3" key="1">
    <citation type="journal article" date="2019" name="Int. J. Syst. Evol. Microbiol.">
        <title>The Global Catalogue of Microorganisms (GCM) 10K type strain sequencing project: providing services to taxonomists for standard genome sequencing and annotation.</title>
        <authorList>
            <consortium name="The Broad Institute Genomics Platform"/>
            <consortium name="The Broad Institute Genome Sequencing Center for Infectious Disease"/>
            <person name="Wu L."/>
            <person name="Ma J."/>
        </authorList>
    </citation>
    <scope>NUCLEOTIDE SEQUENCE [LARGE SCALE GENOMIC DNA]</scope>
    <source>
        <strain evidence="2 3">PSRA2</strain>
    </source>
</reference>
<protein>
    <submittedName>
        <fullName evidence="2">Pyridoxamine 5'-phosphate oxidase family protein</fullName>
    </submittedName>
</protein>
<feature type="domain" description="Pyridoxamine 5'-phosphate oxidase N-terminal" evidence="1">
    <location>
        <begin position="36"/>
        <end position="132"/>
    </location>
</feature>
<dbReference type="PANTHER" id="PTHR42815">
    <property type="entry name" value="FAD-BINDING, PUTATIVE (AFU_ORTHOLOGUE AFUA_6G07600)-RELATED"/>
    <property type="match status" value="1"/>
</dbReference>
<proteinExistence type="predicted"/>
<dbReference type="Gene3D" id="2.30.110.10">
    <property type="entry name" value="Electron Transport, Fmn-binding Protein, Chain A"/>
    <property type="match status" value="1"/>
</dbReference>
<organism evidence="2 3">
    <name type="scientific">Halomarina ordinaria</name>
    <dbReference type="NCBI Taxonomy" id="3033939"/>
    <lineage>
        <taxon>Archaea</taxon>
        <taxon>Methanobacteriati</taxon>
        <taxon>Methanobacteriota</taxon>
        <taxon>Stenosarchaea group</taxon>
        <taxon>Halobacteria</taxon>
        <taxon>Halobacteriales</taxon>
        <taxon>Natronomonadaceae</taxon>
        <taxon>Halomarina</taxon>
    </lineage>
</organism>
<evidence type="ECO:0000313" key="2">
    <source>
        <dbReference type="EMBL" id="MFC6836572.1"/>
    </source>
</evidence>
<dbReference type="Pfam" id="PF01243">
    <property type="entry name" value="PNPOx_N"/>
    <property type="match status" value="1"/>
</dbReference>
<dbReference type="RefSeq" id="WP_304448254.1">
    <property type="nucleotide sequence ID" value="NZ_JARRAH010000001.1"/>
</dbReference>
<accession>A0ABD5U7U6</accession>
<comment type="caution">
    <text evidence="2">The sequence shown here is derived from an EMBL/GenBank/DDBJ whole genome shotgun (WGS) entry which is preliminary data.</text>
</comment>
<dbReference type="PANTHER" id="PTHR42815:SF2">
    <property type="entry name" value="FAD-BINDING, PUTATIVE (AFU_ORTHOLOGUE AFUA_6G07600)-RELATED"/>
    <property type="match status" value="1"/>
</dbReference>
<evidence type="ECO:0000259" key="1">
    <source>
        <dbReference type="Pfam" id="PF01243"/>
    </source>
</evidence>
<gene>
    <name evidence="2" type="ORF">ACFQHK_08610</name>
</gene>
<evidence type="ECO:0000313" key="3">
    <source>
        <dbReference type="Proteomes" id="UP001596406"/>
    </source>
</evidence>
<dbReference type="InterPro" id="IPR011576">
    <property type="entry name" value="Pyridox_Oxase_N"/>
</dbReference>
<dbReference type="Proteomes" id="UP001596406">
    <property type="component" value="Unassembled WGS sequence"/>
</dbReference>
<dbReference type="EMBL" id="JBHSXM010000001">
    <property type="protein sequence ID" value="MFC6836572.1"/>
    <property type="molecule type" value="Genomic_DNA"/>
</dbReference>
<name>A0ABD5U7U6_9EURY</name>
<dbReference type="InterPro" id="IPR012349">
    <property type="entry name" value="Split_barrel_FMN-bd"/>
</dbReference>
<keyword evidence="3" id="KW-1185">Reference proteome</keyword>
<sequence length="191" mass="21276">MGDERPGSAGEHDLQERFGTEARAESFYDDSMHESLTPRMQRFVGERILFFLATADADGRTDCSPRLGPRGFVNVLSSSRLAYPEYRGNGVHASLGNVEENPYASLTFVDWWESTVGLHVNGRATLHDDIPEAVDPSGTDRRKVWVSVEVEEAYVHCAKHLPRLGIESFDPPWGTDDEAAKKTGFFDGDEL</sequence>
<dbReference type="AlphaFoldDB" id="A0ABD5U7U6"/>